<reference evidence="1 2" key="1">
    <citation type="submission" date="2023-07" db="EMBL/GenBank/DDBJ databases">
        <title>Genomic Encyclopedia of Type Strains, Phase IV (KMG-IV): sequencing the most valuable type-strain genomes for metagenomic binning, comparative biology and taxonomic classification.</title>
        <authorList>
            <person name="Goeker M."/>
        </authorList>
    </citation>
    <scope>NUCLEOTIDE SEQUENCE [LARGE SCALE GENOMIC DNA]</scope>
    <source>
        <strain evidence="1 2">DSM 9768</strain>
    </source>
</reference>
<keyword evidence="2" id="KW-1185">Reference proteome</keyword>
<protein>
    <submittedName>
        <fullName evidence="1">N-acetyltransferase YhbS</fullName>
    </submittedName>
</protein>
<dbReference type="EMBL" id="JAUSUG010000001">
    <property type="protein sequence ID" value="MDQ0252772.1"/>
    <property type="molecule type" value="Genomic_DNA"/>
</dbReference>
<evidence type="ECO:0000313" key="1">
    <source>
        <dbReference type="EMBL" id="MDQ0252772.1"/>
    </source>
</evidence>
<gene>
    <name evidence="1" type="ORF">J2S74_000144</name>
</gene>
<sequence length="63" mass="7303">MNITIRKEQGKDYTLQCAFADAEYSDKKEHPLVDRMRKSAAFIPKLSLVAIKKDDDQIDFNKN</sequence>
<evidence type="ECO:0000313" key="2">
    <source>
        <dbReference type="Proteomes" id="UP001230005"/>
    </source>
</evidence>
<dbReference type="RefSeq" id="WP_307320574.1">
    <property type="nucleotide sequence ID" value="NZ_JAUSUG010000001.1"/>
</dbReference>
<name>A0ABT9ZNI3_9BACI</name>
<proteinExistence type="predicted"/>
<dbReference type="Proteomes" id="UP001230005">
    <property type="component" value="Unassembled WGS sequence"/>
</dbReference>
<organism evidence="1 2">
    <name type="scientific">Evansella vedderi</name>
    <dbReference type="NCBI Taxonomy" id="38282"/>
    <lineage>
        <taxon>Bacteria</taxon>
        <taxon>Bacillati</taxon>
        <taxon>Bacillota</taxon>
        <taxon>Bacilli</taxon>
        <taxon>Bacillales</taxon>
        <taxon>Bacillaceae</taxon>
        <taxon>Evansella</taxon>
    </lineage>
</organism>
<accession>A0ABT9ZNI3</accession>
<comment type="caution">
    <text evidence="1">The sequence shown here is derived from an EMBL/GenBank/DDBJ whole genome shotgun (WGS) entry which is preliminary data.</text>
</comment>